<name>A0A0A9BWW4_ARUDO</name>
<evidence type="ECO:0000313" key="1">
    <source>
        <dbReference type="EMBL" id="JAD65625.1"/>
    </source>
</evidence>
<reference evidence="1" key="2">
    <citation type="journal article" date="2015" name="Data Brief">
        <title>Shoot transcriptome of the giant reed, Arundo donax.</title>
        <authorList>
            <person name="Barrero R.A."/>
            <person name="Guerrero F.D."/>
            <person name="Moolhuijzen P."/>
            <person name="Goolsby J.A."/>
            <person name="Tidwell J."/>
            <person name="Bellgard S.E."/>
            <person name="Bellgard M.I."/>
        </authorList>
    </citation>
    <scope>NUCLEOTIDE SEQUENCE</scope>
    <source>
        <tissue evidence="1">Shoot tissue taken approximately 20 cm above the soil surface</tissue>
    </source>
</reference>
<proteinExistence type="predicted"/>
<protein>
    <submittedName>
        <fullName evidence="1">Uncharacterized protein</fullName>
    </submittedName>
</protein>
<organism evidence="1">
    <name type="scientific">Arundo donax</name>
    <name type="common">Giant reed</name>
    <name type="synonym">Donax arundinaceus</name>
    <dbReference type="NCBI Taxonomy" id="35708"/>
    <lineage>
        <taxon>Eukaryota</taxon>
        <taxon>Viridiplantae</taxon>
        <taxon>Streptophyta</taxon>
        <taxon>Embryophyta</taxon>
        <taxon>Tracheophyta</taxon>
        <taxon>Spermatophyta</taxon>
        <taxon>Magnoliopsida</taxon>
        <taxon>Liliopsida</taxon>
        <taxon>Poales</taxon>
        <taxon>Poaceae</taxon>
        <taxon>PACMAD clade</taxon>
        <taxon>Arundinoideae</taxon>
        <taxon>Arundineae</taxon>
        <taxon>Arundo</taxon>
    </lineage>
</organism>
<accession>A0A0A9BWW4</accession>
<reference evidence="1" key="1">
    <citation type="submission" date="2014-09" db="EMBL/GenBank/DDBJ databases">
        <authorList>
            <person name="Magalhaes I.L.F."/>
            <person name="Oliveira U."/>
            <person name="Santos F.R."/>
            <person name="Vidigal T.H.D.A."/>
            <person name="Brescovit A.D."/>
            <person name="Santos A.J."/>
        </authorList>
    </citation>
    <scope>NUCLEOTIDE SEQUENCE</scope>
    <source>
        <tissue evidence="1">Shoot tissue taken approximately 20 cm above the soil surface</tissue>
    </source>
</reference>
<dbReference type="EMBL" id="GBRH01232270">
    <property type="protein sequence ID" value="JAD65625.1"/>
    <property type="molecule type" value="Transcribed_RNA"/>
</dbReference>
<sequence length="47" mass="5289">MILIFTFLECKFLKSLTASSEQLFLQSPRRTVLYVSVPTGIPLSIIS</sequence>
<dbReference type="AlphaFoldDB" id="A0A0A9BWW4"/>